<evidence type="ECO:0000313" key="3">
    <source>
        <dbReference type="Proteomes" id="UP001140091"/>
    </source>
</evidence>
<dbReference type="Proteomes" id="UP001140091">
    <property type="component" value="Unassembled WGS sequence"/>
</dbReference>
<dbReference type="OrthoDB" id="2803783at2759"/>
<feature type="region of interest" description="Disordered" evidence="1">
    <location>
        <begin position="269"/>
        <end position="330"/>
    </location>
</feature>
<dbReference type="AlphaFoldDB" id="A0A9W8IQ97"/>
<evidence type="ECO:0000256" key="1">
    <source>
        <dbReference type="SAM" id="MobiDB-lite"/>
    </source>
</evidence>
<feature type="non-terminal residue" evidence="2">
    <location>
        <position position="1"/>
    </location>
</feature>
<gene>
    <name evidence="2" type="ORF">H1R20_g15973</name>
</gene>
<comment type="caution">
    <text evidence="2">The sequence shown here is derived from an EMBL/GenBank/DDBJ whole genome shotgun (WGS) entry which is preliminary data.</text>
</comment>
<feature type="compositionally biased region" description="Basic and acidic residues" evidence="1">
    <location>
        <begin position="676"/>
        <end position="686"/>
    </location>
</feature>
<organism evidence="2 3">
    <name type="scientific">Candolleomyces eurysporus</name>
    <dbReference type="NCBI Taxonomy" id="2828524"/>
    <lineage>
        <taxon>Eukaryota</taxon>
        <taxon>Fungi</taxon>
        <taxon>Dikarya</taxon>
        <taxon>Basidiomycota</taxon>
        <taxon>Agaricomycotina</taxon>
        <taxon>Agaricomycetes</taxon>
        <taxon>Agaricomycetidae</taxon>
        <taxon>Agaricales</taxon>
        <taxon>Agaricineae</taxon>
        <taxon>Psathyrellaceae</taxon>
        <taxon>Candolleomyces</taxon>
    </lineage>
</organism>
<feature type="region of interest" description="Disordered" evidence="1">
    <location>
        <begin position="656"/>
        <end position="702"/>
    </location>
</feature>
<keyword evidence="3" id="KW-1185">Reference proteome</keyword>
<sequence>MGKRWADTPQWDWMTSKIPQYKECAAVGQKREFIKEVTEDLIKTFNISPTEEAVRVLGSETARQALWDLYSSRVENWFPNATRTTATASTCGKRSTLKPKKKMLQHWQVYQKLYWENGLEERVNNKCRRLHEVPLSQLDPQKRFAVRNRIILELYKRESGEVQHIVNEVREGRRTEPLTNEDISRNLTKLPRTLKQFGENIASNTDWSGVIAFGGPHPSYDGKVYTYICPVGITKEGLTFDEFLGKEAYLEWVGQLDAFFDACYNDDDRARRSSGTTPATAGQSGDNNKPAPVSSSSKTSLKDAVPKQPENKQEEGQRSQAPKSEYERTREINMARNKIVLGILDSSIDRGDEPEVLVEELTKVGIELDARELRETLDKIKSLSCSTTNHDAGSPPQALVNGVGDTPSKVPEVPSSEVPAVPGVNKQHVNAFSNTQEIPATSNGDIPLKIEAPEDSAGRKMEETVVIVIDDEGVEKGLALKDAGSLANLEATLPSYLKSMWKYLLSVSKVDAWCSLLYYFVQFEVQDNGNGRMRMSTIDRPKAVQAWIKSHKKTTPPSLDLTVYSVQTLSWWKANQPEWRIEGVDSVNPSAFAREAPPDADWTLLARSGTTGIYTVVMAVSWWILKAGAEWPKDLGTLVDDIMWVLKEMSASRSAKGTQDIGFQEKELVASAPTKRVHDDSNEARKTSSGRQVKRPRRLEDN</sequence>
<feature type="compositionally biased region" description="Basic residues" evidence="1">
    <location>
        <begin position="692"/>
        <end position="702"/>
    </location>
</feature>
<reference evidence="2" key="1">
    <citation type="submission" date="2022-06" db="EMBL/GenBank/DDBJ databases">
        <title>Genome Sequence of Candolleomyces eurysporus.</title>
        <authorList>
            <person name="Buettner E."/>
        </authorList>
    </citation>
    <scope>NUCLEOTIDE SEQUENCE</scope>
    <source>
        <strain evidence="2">VTCC 930004</strain>
    </source>
</reference>
<dbReference type="EMBL" id="JANBPK010001670">
    <property type="protein sequence ID" value="KAJ2921121.1"/>
    <property type="molecule type" value="Genomic_DNA"/>
</dbReference>
<feature type="compositionally biased region" description="Polar residues" evidence="1">
    <location>
        <begin position="273"/>
        <end position="299"/>
    </location>
</feature>
<evidence type="ECO:0000313" key="2">
    <source>
        <dbReference type="EMBL" id="KAJ2921121.1"/>
    </source>
</evidence>
<name>A0A9W8IQ97_9AGAR</name>
<protein>
    <submittedName>
        <fullName evidence="2">Uncharacterized protein</fullName>
    </submittedName>
</protein>
<accession>A0A9W8IQ97</accession>
<feature type="compositionally biased region" description="Basic and acidic residues" evidence="1">
    <location>
        <begin position="300"/>
        <end position="317"/>
    </location>
</feature>
<proteinExistence type="predicted"/>